<accession>A0A0H2RD54</accession>
<evidence type="ECO:0000313" key="2">
    <source>
        <dbReference type="Proteomes" id="UP000053477"/>
    </source>
</evidence>
<evidence type="ECO:0000313" key="1">
    <source>
        <dbReference type="EMBL" id="KLO09432.1"/>
    </source>
</evidence>
<dbReference type="Proteomes" id="UP000053477">
    <property type="component" value="Unassembled WGS sequence"/>
</dbReference>
<gene>
    <name evidence="1" type="ORF">SCHPADRAFT_943663</name>
</gene>
<proteinExistence type="predicted"/>
<dbReference type="EMBL" id="KQ086056">
    <property type="protein sequence ID" value="KLO09432.1"/>
    <property type="molecule type" value="Genomic_DNA"/>
</dbReference>
<name>A0A0H2RD54_9AGAM</name>
<reference evidence="1 2" key="1">
    <citation type="submission" date="2015-04" db="EMBL/GenBank/DDBJ databases">
        <title>Complete genome sequence of Schizopora paradoxa KUC8140, a cosmopolitan wood degrader in East Asia.</title>
        <authorList>
            <consortium name="DOE Joint Genome Institute"/>
            <person name="Min B."/>
            <person name="Park H."/>
            <person name="Jang Y."/>
            <person name="Kim J.-J."/>
            <person name="Kim K.H."/>
            <person name="Pangilinan J."/>
            <person name="Lipzen A."/>
            <person name="Riley R."/>
            <person name="Grigoriev I.V."/>
            <person name="Spatafora J.W."/>
            <person name="Choi I.-G."/>
        </authorList>
    </citation>
    <scope>NUCLEOTIDE SEQUENCE [LARGE SCALE GENOMIC DNA]</scope>
    <source>
        <strain evidence="1 2">KUC8140</strain>
    </source>
</reference>
<sequence>METFNSTGHIPILAGTNDVSGEREHISFASIWPYSPTRLSGHWANDSVHHIAFQTITDGMRFSNLRNPPHPELEKQSVQHYVLALRYDPEDLEACFSSSAGEGHDETGPFLWRPVESERVSEAVNTPEYMQQQANSLRKYAGTVEYLEAFANQMDKHTCLSHYEALLRIINESKVLLGLANQNKSESSRRKSGGILLSGSSIHIVKY</sequence>
<keyword evidence="2" id="KW-1185">Reference proteome</keyword>
<dbReference type="InParanoid" id="A0A0H2RD54"/>
<organism evidence="1 2">
    <name type="scientific">Schizopora paradoxa</name>
    <dbReference type="NCBI Taxonomy" id="27342"/>
    <lineage>
        <taxon>Eukaryota</taxon>
        <taxon>Fungi</taxon>
        <taxon>Dikarya</taxon>
        <taxon>Basidiomycota</taxon>
        <taxon>Agaricomycotina</taxon>
        <taxon>Agaricomycetes</taxon>
        <taxon>Hymenochaetales</taxon>
        <taxon>Schizoporaceae</taxon>
        <taxon>Schizopora</taxon>
    </lineage>
</organism>
<dbReference type="AlphaFoldDB" id="A0A0H2RD54"/>
<protein>
    <submittedName>
        <fullName evidence="1">Uncharacterized protein</fullName>
    </submittedName>
</protein>